<dbReference type="HOGENOM" id="CLU_1522712_0_0_11"/>
<dbReference type="InterPro" id="IPR036426">
    <property type="entry name" value="Bulb-type_lectin_dom_sf"/>
</dbReference>
<comment type="caution">
    <text evidence="3">The sequence shown here is derived from an EMBL/GenBank/DDBJ whole genome shotgun (WGS) entry which is preliminary data.</text>
</comment>
<dbReference type="InterPro" id="IPR001480">
    <property type="entry name" value="Bulb-type_lectin_dom"/>
</dbReference>
<dbReference type="AlphaFoldDB" id="A0A011ALR2"/>
<gene>
    <name evidence="3" type="ORF">CryarDRAFT_4078</name>
</gene>
<dbReference type="SUPFAM" id="SSF51110">
    <property type="entry name" value="alpha-D-mannose-specific plant lectins"/>
    <property type="match status" value="1"/>
</dbReference>
<dbReference type="OrthoDB" id="516973at2"/>
<evidence type="ECO:0000313" key="4">
    <source>
        <dbReference type="Proteomes" id="UP000021053"/>
    </source>
</evidence>
<accession>A0A011ALR2</accession>
<dbReference type="RefSeq" id="WP_051570696.1">
    <property type="nucleotide sequence ID" value="NZ_KK073874.1"/>
</dbReference>
<dbReference type="Gene3D" id="2.90.10.10">
    <property type="entry name" value="Bulb-type lectin domain"/>
    <property type="match status" value="1"/>
</dbReference>
<dbReference type="EMBL" id="JFBT01000001">
    <property type="protein sequence ID" value="EXG82876.1"/>
    <property type="molecule type" value="Genomic_DNA"/>
</dbReference>
<keyword evidence="3" id="KW-0430">Lectin</keyword>
<sequence>MFRRVIITVLVAAASVLFVTGPAQAFPATACDRTAGPEGRPGDYKDYTSPLDRTVWTHNMYACQWLDNGKSWTFYKGTATLRMVNGDLGVYNKAGVRKWHTNTAGSGATQMLFQQDGNLVLYTSGYGRAVWSSGTYNKCDRYSEFPILATQSDNNLVIYCGIAGTKAIWATHTAGI</sequence>
<proteinExistence type="predicted"/>
<feature type="chain" id="PRO_5001459615" evidence="1">
    <location>
        <begin position="26"/>
        <end position="176"/>
    </location>
</feature>
<feature type="domain" description="Bulb-type lectin" evidence="2">
    <location>
        <begin position="87"/>
        <end position="176"/>
    </location>
</feature>
<evidence type="ECO:0000313" key="3">
    <source>
        <dbReference type="EMBL" id="EXG82876.1"/>
    </source>
</evidence>
<dbReference type="PROSITE" id="PS50927">
    <property type="entry name" value="BULB_LECTIN"/>
    <property type="match status" value="1"/>
</dbReference>
<evidence type="ECO:0000259" key="2">
    <source>
        <dbReference type="PROSITE" id="PS50927"/>
    </source>
</evidence>
<organism evidence="3 4">
    <name type="scientific">Cryptosporangium arvum DSM 44712</name>
    <dbReference type="NCBI Taxonomy" id="927661"/>
    <lineage>
        <taxon>Bacteria</taxon>
        <taxon>Bacillati</taxon>
        <taxon>Actinomycetota</taxon>
        <taxon>Actinomycetes</taxon>
        <taxon>Cryptosporangiales</taxon>
        <taxon>Cryptosporangiaceae</taxon>
        <taxon>Cryptosporangium</taxon>
    </lineage>
</organism>
<keyword evidence="4" id="KW-1185">Reference proteome</keyword>
<keyword evidence="1" id="KW-0732">Signal</keyword>
<protein>
    <submittedName>
        <fullName evidence="3">D-mannose binding lectin</fullName>
    </submittedName>
</protein>
<evidence type="ECO:0000256" key="1">
    <source>
        <dbReference type="SAM" id="SignalP"/>
    </source>
</evidence>
<reference evidence="3 4" key="1">
    <citation type="submission" date="2013-07" db="EMBL/GenBank/DDBJ databases">
        <authorList>
            <consortium name="DOE Joint Genome Institute"/>
            <person name="Eisen J."/>
            <person name="Huntemann M."/>
            <person name="Han J."/>
            <person name="Chen A."/>
            <person name="Kyrpides N."/>
            <person name="Mavromatis K."/>
            <person name="Markowitz V."/>
            <person name="Palaniappan K."/>
            <person name="Ivanova N."/>
            <person name="Schaumberg A."/>
            <person name="Pati A."/>
            <person name="Liolios K."/>
            <person name="Nordberg H.P."/>
            <person name="Cantor M.N."/>
            <person name="Hua S.X."/>
            <person name="Woyke T."/>
        </authorList>
    </citation>
    <scope>NUCLEOTIDE SEQUENCE [LARGE SCALE GENOMIC DNA]</scope>
    <source>
        <strain evidence="3 4">DSM 44712</strain>
    </source>
</reference>
<feature type="signal peptide" evidence="1">
    <location>
        <begin position="1"/>
        <end position="25"/>
    </location>
</feature>
<dbReference type="Proteomes" id="UP000021053">
    <property type="component" value="Unassembled WGS sequence"/>
</dbReference>
<name>A0A011ALR2_9ACTN</name>
<dbReference type="GO" id="GO:0030246">
    <property type="term" value="F:carbohydrate binding"/>
    <property type="evidence" value="ECO:0007669"/>
    <property type="project" value="UniProtKB-KW"/>
</dbReference>